<keyword evidence="2" id="KW-1185">Reference proteome</keyword>
<dbReference type="EMBL" id="BQNB010018175">
    <property type="protein sequence ID" value="GJT71526.1"/>
    <property type="molecule type" value="Genomic_DNA"/>
</dbReference>
<comment type="caution">
    <text evidence="1">The sequence shown here is derived from an EMBL/GenBank/DDBJ whole genome shotgun (WGS) entry which is preliminary data.</text>
</comment>
<evidence type="ECO:0000313" key="2">
    <source>
        <dbReference type="Proteomes" id="UP001151760"/>
    </source>
</evidence>
<protein>
    <submittedName>
        <fullName evidence="1">Uncharacterized protein</fullName>
    </submittedName>
</protein>
<name>A0ABQ5G7L7_9ASTR</name>
<proteinExistence type="predicted"/>
<organism evidence="1 2">
    <name type="scientific">Tanacetum coccineum</name>
    <dbReference type="NCBI Taxonomy" id="301880"/>
    <lineage>
        <taxon>Eukaryota</taxon>
        <taxon>Viridiplantae</taxon>
        <taxon>Streptophyta</taxon>
        <taxon>Embryophyta</taxon>
        <taxon>Tracheophyta</taxon>
        <taxon>Spermatophyta</taxon>
        <taxon>Magnoliopsida</taxon>
        <taxon>eudicotyledons</taxon>
        <taxon>Gunneridae</taxon>
        <taxon>Pentapetalae</taxon>
        <taxon>asterids</taxon>
        <taxon>campanulids</taxon>
        <taxon>Asterales</taxon>
        <taxon>Asteraceae</taxon>
        <taxon>Asteroideae</taxon>
        <taxon>Anthemideae</taxon>
        <taxon>Anthemidinae</taxon>
        <taxon>Tanacetum</taxon>
    </lineage>
</organism>
<gene>
    <name evidence="1" type="ORF">Tco_1030812</name>
</gene>
<dbReference type="Proteomes" id="UP001151760">
    <property type="component" value="Unassembled WGS sequence"/>
</dbReference>
<evidence type="ECO:0000313" key="1">
    <source>
        <dbReference type="EMBL" id="GJT71526.1"/>
    </source>
</evidence>
<sequence length="276" mass="30337">MEPTCHVIADVASTSSATSVSEAHLLMWQLTWQSGCVYTLGSIRFVKQANVCKLYWVGSLGVLNGLAQFRQKVMGQNVSGIVPVVATETPITSSPNENGDSSRHASLIIKNSVCVHVAQAENTSASTVPANRYLRLRHEVAIRSFEYTCILDVTYGGELFGGIEKSQDVDLLNILIALSNGFMAKMVIPNDRSSDDNQGDIRRLRLGLYVVLMKPEASTLAFPSVPVSSRPHAYTLSTKTHSRHHLRVEESSKLQRYTSAISDNQELSQRTSSIRL</sequence>
<accession>A0ABQ5G7L7</accession>
<reference evidence="1" key="1">
    <citation type="journal article" date="2022" name="Int. J. Mol. Sci.">
        <title>Draft Genome of Tanacetum Coccineum: Genomic Comparison of Closely Related Tanacetum-Family Plants.</title>
        <authorList>
            <person name="Yamashiro T."/>
            <person name="Shiraishi A."/>
            <person name="Nakayama K."/>
            <person name="Satake H."/>
        </authorList>
    </citation>
    <scope>NUCLEOTIDE SEQUENCE</scope>
</reference>
<reference evidence="1" key="2">
    <citation type="submission" date="2022-01" db="EMBL/GenBank/DDBJ databases">
        <authorList>
            <person name="Yamashiro T."/>
            <person name="Shiraishi A."/>
            <person name="Satake H."/>
            <person name="Nakayama K."/>
        </authorList>
    </citation>
    <scope>NUCLEOTIDE SEQUENCE</scope>
</reference>